<dbReference type="PROSITE" id="PS51257">
    <property type="entry name" value="PROKAR_LIPOPROTEIN"/>
    <property type="match status" value="1"/>
</dbReference>
<dbReference type="Proteomes" id="UP000225548">
    <property type="component" value="Unassembled WGS sequence"/>
</dbReference>
<organism evidence="3 4">
    <name type="scientific">Sanguibacter antarcticus</name>
    <dbReference type="NCBI Taxonomy" id="372484"/>
    <lineage>
        <taxon>Bacteria</taxon>
        <taxon>Bacillati</taxon>
        <taxon>Actinomycetota</taxon>
        <taxon>Actinomycetes</taxon>
        <taxon>Micrococcales</taxon>
        <taxon>Sanguibacteraceae</taxon>
        <taxon>Sanguibacter</taxon>
    </lineage>
</organism>
<protein>
    <recommendedName>
        <fullName evidence="5">DUF4352 domain-containing protein</fullName>
    </recommendedName>
</protein>
<gene>
    <name evidence="3" type="ORF">ATL42_2493</name>
</gene>
<dbReference type="EMBL" id="PDJG01000001">
    <property type="protein sequence ID" value="PFG34576.1"/>
    <property type="molecule type" value="Genomic_DNA"/>
</dbReference>
<proteinExistence type="predicted"/>
<sequence length="241" mass="25549">MRISRGIATLSIATLALVGVSSCSSDEPEETATTAEETDAPEADEAEPETAEPEEDASDEPAGSGSTASWAKPVTTPGTLLTTVTSDQFTLDVYQVGVTQATKTGQFADADGNPIITEGSDIVFVNYIVTNTSGETIPIGASLVDVSARYADWPYMQGMDSIVDNALFEEQEVNSSGAATDSYVDPYVLQWEPGTQFSYGENFLYQAGSPITFDVTMVPVDDEGDLVHDEKVEVTADTAIE</sequence>
<dbReference type="AlphaFoldDB" id="A0A2A9E7G6"/>
<feature type="region of interest" description="Disordered" evidence="1">
    <location>
        <begin position="21"/>
        <end position="74"/>
    </location>
</feature>
<dbReference type="OrthoDB" id="5143857at2"/>
<keyword evidence="4" id="KW-1185">Reference proteome</keyword>
<evidence type="ECO:0008006" key="5">
    <source>
        <dbReference type="Google" id="ProtNLM"/>
    </source>
</evidence>
<feature type="compositionally biased region" description="Acidic residues" evidence="1">
    <location>
        <begin position="26"/>
        <end position="59"/>
    </location>
</feature>
<evidence type="ECO:0000313" key="4">
    <source>
        <dbReference type="Proteomes" id="UP000225548"/>
    </source>
</evidence>
<feature type="signal peptide" evidence="2">
    <location>
        <begin position="1"/>
        <end position="25"/>
    </location>
</feature>
<name>A0A2A9E7G6_9MICO</name>
<comment type="caution">
    <text evidence="3">The sequence shown here is derived from an EMBL/GenBank/DDBJ whole genome shotgun (WGS) entry which is preliminary data.</text>
</comment>
<evidence type="ECO:0000256" key="1">
    <source>
        <dbReference type="SAM" id="MobiDB-lite"/>
    </source>
</evidence>
<evidence type="ECO:0000313" key="3">
    <source>
        <dbReference type="EMBL" id="PFG34576.1"/>
    </source>
</evidence>
<accession>A0A2A9E7G6</accession>
<evidence type="ECO:0000256" key="2">
    <source>
        <dbReference type="SAM" id="SignalP"/>
    </source>
</evidence>
<reference evidence="3 4" key="1">
    <citation type="submission" date="2017-10" db="EMBL/GenBank/DDBJ databases">
        <title>Sequencing the genomes of 1000 actinobacteria strains.</title>
        <authorList>
            <person name="Klenk H.-P."/>
        </authorList>
    </citation>
    <scope>NUCLEOTIDE SEQUENCE [LARGE SCALE GENOMIC DNA]</scope>
    <source>
        <strain evidence="3 4">DSM 18966</strain>
    </source>
</reference>
<keyword evidence="2" id="KW-0732">Signal</keyword>
<feature type="chain" id="PRO_5012450882" description="DUF4352 domain-containing protein" evidence="2">
    <location>
        <begin position="26"/>
        <end position="241"/>
    </location>
</feature>
<dbReference type="RefSeq" id="WP_098455590.1">
    <property type="nucleotide sequence ID" value="NZ_PDJG01000001.1"/>
</dbReference>